<protein>
    <submittedName>
        <fullName evidence="6">Uncharacterized protein</fullName>
    </submittedName>
</protein>
<keyword evidence="2" id="KW-0328">Glycosyltransferase</keyword>
<accession>A0A834ZLM6</accession>
<evidence type="ECO:0000256" key="2">
    <source>
        <dbReference type="ARBA" id="ARBA00022676"/>
    </source>
</evidence>
<dbReference type="Proteomes" id="UP000655225">
    <property type="component" value="Unassembled WGS sequence"/>
</dbReference>
<organism evidence="6 7">
    <name type="scientific">Tetracentron sinense</name>
    <name type="common">Spur-leaf</name>
    <dbReference type="NCBI Taxonomy" id="13715"/>
    <lineage>
        <taxon>Eukaryota</taxon>
        <taxon>Viridiplantae</taxon>
        <taxon>Streptophyta</taxon>
        <taxon>Embryophyta</taxon>
        <taxon>Tracheophyta</taxon>
        <taxon>Spermatophyta</taxon>
        <taxon>Magnoliopsida</taxon>
        <taxon>Trochodendrales</taxon>
        <taxon>Trochodendraceae</taxon>
        <taxon>Tetracentron</taxon>
    </lineage>
</organism>
<dbReference type="GO" id="GO:0016020">
    <property type="term" value="C:membrane"/>
    <property type="evidence" value="ECO:0007669"/>
    <property type="project" value="UniProtKB-SubCell"/>
</dbReference>
<dbReference type="InterPro" id="IPR003406">
    <property type="entry name" value="Glyco_trans_14"/>
</dbReference>
<dbReference type="EMBL" id="JABCRI010000004">
    <property type="protein sequence ID" value="KAF8407695.1"/>
    <property type="molecule type" value="Genomic_DNA"/>
</dbReference>
<sequence length="218" mass="25189">MYLREWLLKALIFLEVDVETACVLGLVVVFPSSDWLSVPPSDSGIREGSPWVILSRPFLEFCVLGWDNLPRTLLMYFTNVVLSQEGYFHSVICNSPEFRNTTVNSDLRYLIWDNPPRMEPQFLNISDYDQMVQSGAAFARQFQKDDPVLNMVDEKILNRGRYRATMGAWCTGRKSWWMDPCSQWGDVNVMKTGPQAKKFEESMTSLLDDLNSQFSRCK</sequence>
<comment type="caution">
    <text evidence="6">The sequence shown here is derived from an EMBL/GenBank/DDBJ whole genome shotgun (WGS) entry which is preliminary data.</text>
</comment>
<evidence type="ECO:0000256" key="1">
    <source>
        <dbReference type="ARBA" id="ARBA00004606"/>
    </source>
</evidence>
<keyword evidence="3" id="KW-0808">Transferase</keyword>
<name>A0A834ZLM6_TETSI</name>
<dbReference type="AlphaFoldDB" id="A0A834ZLM6"/>
<dbReference type="OMA" id="TINYHET"/>
<keyword evidence="4" id="KW-0472">Membrane</keyword>
<comment type="subcellular location">
    <subcellularLocation>
        <location evidence="1">Membrane</location>
        <topology evidence="1">Single-pass type II membrane protein</topology>
    </subcellularLocation>
</comment>
<dbReference type="PANTHER" id="PTHR45719">
    <property type="entry name" value="GLYCOSYLTRANSFERASE"/>
    <property type="match status" value="1"/>
</dbReference>
<dbReference type="PANTHER" id="PTHR45719:SF14">
    <property type="entry name" value="BETA-GLUCURONOSYLTRANSFERASE GLCAT14A"/>
    <property type="match status" value="1"/>
</dbReference>
<gene>
    <name evidence="6" type="ORF">HHK36_006830</name>
</gene>
<dbReference type="InterPro" id="IPR044610">
    <property type="entry name" value="GLCAT14A/B/C"/>
</dbReference>
<evidence type="ECO:0000256" key="5">
    <source>
        <dbReference type="ARBA" id="ARBA00023180"/>
    </source>
</evidence>
<evidence type="ECO:0000313" key="6">
    <source>
        <dbReference type="EMBL" id="KAF8407695.1"/>
    </source>
</evidence>
<proteinExistence type="predicted"/>
<evidence type="ECO:0000256" key="4">
    <source>
        <dbReference type="ARBA" id="ARBA00023136"/>
    </source>
</evidence>
<reference evidence="6 7" key="1">
    <citation type="submission" date="2020-04" db="EMBL/GenBank/DDBJ databases">
        <title>Plant Genome Project.</title>
        <authorList>
            <person name="Zhang R.-G."/>
        </authorList>
    </citation>
    <scope>NUCLEOTIDE SEQUENCE [LARGE SCALE GENOMIC DNA]</scope>
    <source>
        <strain evidence="6">YNK0</strain>
        <tissue evidence="6">Leaf</tissue>
    </source>
</reference>
<evidence type="ECO:0000256" key="3">
    <source>
        <dbReference type="ARBA" id="ARBA00022679"/>
    </source>
</evidence>
<dbReference type="GO" id="GO:0015020">
    <property type="term" value="F:glucuronosyltransferase activity"/>
    <property type="evidence" value="ECO:0007669"/>
    <property type="project" value="InterPro"/>
</dbReference>
<keyword evidence="5" id="KW-0325">Glycoprotein</keyword>
<dbReference type="OrthoDB" id="2019572at2759"/>
<keyword evidence="7" id="KW-1185">Reference proteome</keyword>
<dbReference type="Pfam" id="PF02485">
    <property type="entry name" value="Branch"/>
    <property type="match status" value="1"/>
</dbReference>
<evidence type="ECO:0000313" key="7">
    <source>
        <dbReference type="Proteomes" id="UP000655225"/>
    </source>
</evidence>